<dbReference type="Proteomes" id="UP000074072">
    <property type="component" value="Unassembled WGS sequence"/>
</dbReference>
<reference evidence="2 3" key="1">
    <citation type="journal article" date="2016" name="Front. Microbiol.">
        <title>Genomic Resource of Rice Seed Associated Bacteria.</title>
        <authorList>
            <person name="Midha S."/>
            <person name="Bansal K."/>
            <person name="Sharma S."/>
            <person name="Kumar N."/>
            <person name="Patil P.P."/>
            <person name="Chaudhry V."/>
            <person name="Patil P.B."/>
        </authorList>
    </citation>
    <scope>NUCLEOTIDE SEQUENCE [LARGE SCALE GENOMIC DNA]</scope>
    <source>
        <strain evidence="2 3">SB4</strain>
    </source>
</reference>
<dbReference type="EMBL" id="LDTE01000014">
    <property type="protein sequence ID" value="KTW02391.1"/>
    <property type="molecule type" value="Genomic_DNA"/>
</dbReference>
<proteinExistence type="predicted"/>
<sequence length="97" mass="10778">MRRVNQAPVVDGKHLDAALALTHAIQQVQPHHAKRNNHEPARTTQPGGMFKAPSPVPPRPKLDRRKLGNQRLKRGPRVSNDEFVARGLGESVRQQTG</sequence>
<evidence type="ECO:0000313" key="3">
    <source>
        <dbReference type="Proteomes" id="UP000074072"/>
    </source>
</evidence>
<name>A0A147J1P6_9SPHN</name>
<gene>
    <name evidence="2" type="ORF">SB4_03550</name>
</gene>
<evidence type="ECO:0000313" key="2">
    <source>
        <dbReference type="EMBL" id="KTW02391.1"/>
    </source>
</evidence>
<comment type="caution">
    <text evidence="2">The sequence shown here is derived from an EMBL/GenBank/DDBJ whole genome shotgun (WGS) entry which is preliminary data.</text>
</comment>
<dbReference type="AlphaFoldDB" id="A0A147J1P6"/>
<dbReference type="PATRIC" id="fig|33051.4.peg.978"/>
<organism evidence="2 3">
    <name type="scientific">Sphingomonas sanguinis</name>
    <dbReference type="NCBI Taxonomy" id="33051"/>
    <lineage>
        <taxon>Bacteria</taxon>
        <taxon>Pseudomonadati</taxon>
        <taxon>Pseudomonadota</taxon>
        <taxon>Alphaproteobacteria</taxon>
        <taxon>Sphingomonadales</taxon>
        <taxon>Sphingomonadaceae</taxon>
        <taxon>Sphingomonas</taxon>
    </lineage>
</organism>
<accession>A0A147J1P6</accession>
<feature type="region of interest" description="Disordered" evidence="1">
    <location>
        <begin position="28"/>
        <end position="97"/>
    </location>
</feature>
<protein>
    <submittedName>
        <fullName evidence="2">Uncharacterized protein</fullName>
    </submittedName>
</protein>
<evidence type="ECO:0000256" key="1">
    <source>
        <dbReference type="SAM" id="MobiDB-lite"/>
    </source>
</evidence>
<feature type="compositionally biased region" description="Basic residues" evidence="1">
    <location>
        <begin position="62"/>
        <end position="76"/>
    </location>
</feature>